<gene>
    <name evidence="1" type="ORF">ACCO45_009872</name>
</gene>
<organism evidence="1 2">
    <name type="scientific">Purpureocillium lilacinum</name>
    <name type="common">Paecilomyces lilacinus</name>
    <dbReference type="NCBI Taxonomy" id="33203"/>
    <lineage>
        <taxon>Eukaryota</taxon>
        <taxon>Fungi</taxon>
        <taxon>Dikarya</taxon>
        <taxon>Ascomycota</taxon>
        <taxon>Pezizomycotina</taxon>
        <taxon>Sordariomycetes</taxon>
        <taxon>Hypocreomycetidae</taxon>
        <taxon>Hypocreales</taxon>
        <taxon>Ophiocordycipitaceae</taxon>
        <taxon>Purpureocillium</taxon>
    </lineage>
</organism>
<accession>A0ACC4DKJ7</accession>
<sequence length="168" mass="17932">MRPLQPIRAAVALPDAGRHHARIEGEGEGSRRQPGAGRDAIGPGKTGGAERRDGGRGARVARRRMVSGGGSAVGAGWDSKNSQSQGRHYQRFAAEQQRSRAAWEGRASQREAGERQGTGAEIVLSEIVPQGTVGPVTMRRTLRPRGTANRDRIVGGLHADLSLMYPKP</sequence>
<proteinExistence type="predicted"/>
<reference evidence="1" key="1">
    <citation type="submission" date="2024-12" db="EMBL/GenBank/DDBJ databases">
        <title>Comparative genomics and development of molecular markers within Purpureocillium lilacinum and among Purpureocillium species.</title>
        <authorList>
            <person name="Yeh Z.-Y."/>
            <person name="Ni N.-T."/>
            <person name="Lo P.-H."/>
            <person name="Mushyakhwo K."/>
            <person name="Lin C.-F."/>
            <person name="Nai Y.-S."/>
        </authorList>
    </citation>
    <scope>NUCLEOTIDE SEQUENCE</scope>
    <source>
        <strain evidence="1">NCHU-NPUST-175</strain>
    </source>
</reference>
<name>A0ACC4DKJ7_PURLI</name>
<keyword evidence="2" id="KW-1185">Reference proteome</keyword>
<evidence type="ECO:0000313" key="2">
    <source>
        <dbReference type="Proteomes" id="UP001638806"/>
    </source>
</evidence>
<dbReference type="Proteomes" id="UP001638806">
    <property type="component" value="Unassembled WGS sequence"/>
</dbReference>
<dbReference type="EMBL" id="JBGNUJ010000009">
    <property type="protein sequence ID" value="KAL3955853.1"/>
    <property type="molecule type" value="Genomic_DNA"/>
</dbReference>
<evidence type="ECO:0000313" key="1">
    <source>
        <dbReference type="EMBL" id="KAL3955853.1"/>
    </source>
</evidence>
<comment type="caution">
    <text evidence="1">The sequence shown here is derived from an EMBL/GenBank/DDBJ whole genome shotgun (WGS) entry which is preliminary data.</text>
</comment>
<protein>
    <submittedName>
        <fullName evidence="1">Uncharacterized protein</fullName>
    </submittedName>
</protein>